<comment type="caution">
    <text evidence="4">The sequence shown here is derived from an EMBL/GenBank/DDBJ whole genome shotgun (WGS) entry which is preliminary data.</text>
</comment>
<feature type="transmembrane region" description="Helical" evidence="2">
    <location>
        <begin position="93"/>
        <end position="126"/>
    </location>
</feature>
<keyword evidence="2" id="KW-0472">Membrane</keyword>
<sequence length="155" mass="15986">MTHRIRSPLRADSGRSPMLHAAAMRQTYPMSTQTPGASGPRHEPGADSAGAGARTVVDWITVAGDQLIATVKQLVADGNVRRVILRDSSGREFLSVPLTASAVVGGITVLAAPVLAAIGVVAAMVAEVTLEVERTDVDGESDEVTPPAPDPGPET</sequence>
<evidence type="ECO:0000313" key="4">
    <source>
        <dbReference type="EMBL" id="PHP53444.1"/>
    </source>
</evidence>
<reference evidence="4 5" key="1">
    <citation type="submission" date="2017-10" db="EMBL/GenBank/DDBJ databases">
        <title>Draft genome sequence of cellulolytic Actinomyces sp CtC72 isolated from cattle rumen fluid.</title>
        <authorList>
            <person name="Joshi A.J."/>
            <person name="Vasudevan G."/>
            <person name="Lanjekar V.B."/>
            <person name="Hivarkar S."/>
            <person name="Engineer A."/>
            <person name="Pore S.D."/>
            <person name="Dhakephalkar P.K."/>
            <person name="Dagar S."/>
        </authorList>
    </citation>
    <scope>NUCLEOTIDE SEQUENCE [LARGE SCALE GENOMIC DNA]</scope>
    <source>
        <strain evidence="5">CtC72</strain>
    </source>
</reference>
<feature type="domain" description="DUF4342" evidence="3">
    <location>
        <begin position="54"/>
        <end position="134"/>
    </location>
</feature>
<evidence type="ECO:0000313" key="5">
    <source>
        <dbReference type="Proteomes" id="UP000194577"/>
    </source>
</evidence>
<evidence type="ECO:0000259" key="3">
    <source>
        <dbReference type="Pfam" id="PF14242"/>
    </source>
</evidence>
<evidence type="ECO:0000256" key="1">
    <source>
        <dbReference type="SAM" id="MobiDB-lite"/>
    </source>
</evidence>
<dbReference type="EMBL" id="MTPX02000019">
    <property type="protein sequence ID" value="PHP53444.1"/>
    <property type="molecule type" value="Genomic_DNA"/>
</dbReference>
<feature type="region of interest" description="Disordered" evidence="1">
    <location>
        <begin position="30"/>
        <end position="50"/>
    </location>
</feature>
<keyword evidence="5" id="KW-1185">Reference proteome</keyword>
<accession>A0ABX4MD68</accession>
<dbReference type="Pfam" id="PF14242">
    <property type="entry name" value="DUF4342"/>
    <property type="match status" value="1"/>
</dbReference>
<feature type="compositionally biased region" description="Pro residues" evidence="1">
    <location>
        <begin position="146"/>
        <end position="155"/>
    </location>
</feature>
<dbReference type="InterPro" id="IPR025642">
    <property type="entry name" value="DUF4342"/>
</dbReference>
<protein>
    <submittedName>
        <fullName evidence="4">DUF4342 domain-containing protein</fullName>
    </submittedName>
</protein>
<gene>
    <name evidence="4" type="ORF">BW737_002940</name>
</gene>
<dbReference type="Proteomes" id="UP000194577">
    <property type="component" value="Unassembled WGS sequence"/>
</dbReference>
<keyword evidence="2" id="KW-0812">Transmembrane</keyword>
<name>A0ABX4MD68_9ACTO</name>
<organism evidence="4 5">
    <name type="scientific">Actinomyces ruminis</name>
    <dbReference type="NCBI Taxonomy" id="1937003"/>
    <lineage>
        <taxon>Bacteria</taxon>
        <taxon>Bacillati</taxon>
        <taxon>Actinomycetota</taxon>
        <taxon>Actinomycetes</taxon>
        <taxon>Actinomycetales</taxon>
        <taxon>Actinomycetaceae</taxon>
        <taxon>Actinomyces</taxon>
    </lineage>
</organism>
<evidence type="ECO:0000256" key="2">
    <source>
        <dbReference type="SAM" id="Phobius"/>
    </source>
</evidence>
<proteinExistence type="predicted"/>
<keyword evidence="2" id="KW-1133">Transmembrane helix</keyword>
<feature type="region of interest" description="Disordered" evidence="1">
    <location>
        <begin position="134"/>
        <end position="155"/>
    </location>
</feature>